<dbReference type="EC" id="4.1.1.23" evidence="7"/>
<dbReference type="GO" id="GO:0044205">
    <property type="term" value="P:'de novo' UMP biosynthetic process"/>
    <property type="evidence" value="ECO:0007669"/>
    <property type="project" value="UniProtKB-UniRule"/>
</dbReference>
<evidence type="ECO:0000313" key="10">
    <source>
        <dbReference type="Proteomes" id="UP000886785"/>
    </source>
</evidence>
<dbReference type="InterPro" id="IPR018089">
    <property type="entry name" value="OMPdecase_AS"/>
</dbReference>
<comment type="similarity">
    <text evidence="2 7">Belongs to the OMP decarboxylase family. Type 2 subfamily.</text>
</comment>
<dbReference type="InterPro" id="IPR013785">
    <property type="entry name" value="Aldolase_TIM"/>
</dbReference>
<dbReference type="AlphaFoldDB" id="A0A9D1J266"/>
<dbReference type="EMBL" id="DVHF01000141">
    <property type="protein sequence ID" value="HIR58177.1"/>
    <property type="molecule type" value="Genomic_DNA"/>
</dbReference>
<evidence type="ECO:0000256" key="2">
    <source>
        <dbReference type="ARBA" id="ARBA00008847"/>
    </source>
</evidence>
<evidence type="ECO:0000256" key="6">
    <source>
        <dbReference type="ARBA" id="ARBA00049157"/>
    </source>
</evidence>
<dbReference type="SMART" id="SM00934">
    <property type="entry name" value="OMPdecase"/>
    <property type="match status" value="1"/>
</dbReference>
<comment type="caution">
    <text evidence="9">The sequence shown here is derived from an EMBL/GenBank/DDBJ whole genome shotgun (WGS) entry which is preliminary data.</text>
</comment>
<evidence type="ECO:0000313" key="9">
    <source>
        <dbReference type="EMBL" id="HIR58177.1"/>
    </source>
</evidence>
<dbReference type="InterPro" id="IPR011995">
    <property type="entry name" value="OMPdecase_type-2"/>
</dbReference>
<protein>
    <recommendedName>
        <fullName evidence="7">Orotidine 5'-phosphate decarboxylase</fullName>
        <ecNumber evidence="7">4.1.1.23</ecNumber>
    </recommendedName>
    <alternativeName>
        <fullName evidence="7">OMP decarboxylase</fullName>
        <shortName evidence="7">OMPDCase</shortName>
        <shortName evidence="7">OMPdecase</shortName>
    </alternativeName>
</protein>
<gene>
    <name evidence="7 9" type="primary">pyrF</name>
    <name evidence="9" type="ORF">IAA54_10980</name>
</gene>
<dbReference type="GO" id="GO:0004590">
    <property type="term" value="F:orotidine-5'-phosphate decarboxylase activity"/>
    <property type="evidence" value="ECO:0007669"/>
    <property type="project" value="UniProtKB-UniRule"/>
</dbReference>
<keyword evidence="4 7" id="KW-0665">Pyrimidine biosynthesis</keyword>
<evidence type="ECO:0000259" key="8">
    <source>
        <dbReference type="SMART" id="SM00934"/>
    </source>
</evidence>
<evidence type="ECO:0000256" key="1">
    <source>
        <dbReference type="ARBA" id="ARBA00004861"/>
    </source>
</evidence>
<evidence type="ECO:0000256" key="7">
    <source>
        <dbReference type="HAMAP-Rule" id="MF_01215"/>
    </source>
</evidence>
<dbReference type="InterPro" id="IPR011060">
    <property type="entry name" value="RibuloseP-bd_barrel"/>
</dbReference>
<dbReference type="PANTHER" id="PTHR43375:SF1">
    <property type="entry name" value="OROTIDINE 5'-PHOSPHATE DECARBOXYLASE"/>
    <property type="match status" value="1"/>
</dbReference>
<evidence type="ECO:0000256" key="5">
    <source>
        <dbReference type="ARBA" id="ARBA00023239"/>
    </source>
</evidence>
<dbReference type="CDD" id="cd04725">
    <property type="entry name" value="OMP_decarboxylase_like"/>
    <property type="match status" value="1"/>
</dbReference>
<reference evidence="9" key="1">
    <citation type="submission" date="2020-10" db="EMBL/GenBank/DDBJ databases">
        <authorList>
            <person name="Gilroy R."/>
        </authorList>
    </citation>
    <scope>NUCLEOTIDE SEQUENCE</scope>
    <source>
        <strain evidence="9">ChiSjej1B19-7085</strain>
    </source>
</reference>
<feature type="active site" description="Proton donor" evidence="7">
    <location>
        <position position="106"/>
    </location>
</feature>
<dbReference type="Pfam" id="PF00215">
    <property type="entry name" value="OMPdecase"/>
    <property type="match status" value="1"/>
</dbReference>
<sequence length="310" mass="33245">MSFDRLMEKIEALQNPTVAGLDPKLSYIPQGIREAAYAKYGKTLEGAAEALLQFNKGLIDALCGIVPAVKPQCAYYEMYGWQGVRALHDTIAYAREKGMFVITDGKRNDIGTTMEAYAAGHLGATDVEGETIRAFGADALTVNGYLGSDGINPLLKVCDAQDAGIFVLVKTSNPSSGELQDQQLEGEETVYEAMGRMCEAWGAEHMGKYGYSSVGAVVGATYPEQLRELRAALPHTFFLVPGYGAQGGAADDVAPAFDDRGMGAVINSSRGIMCAWQKEGCAEQDYAAAAAREAVRMRDEIIARIGKITL</sequence>
<keyword evidence="3 7" id="KW-0210">Decarboxylase</keyword>
<dbReference type="HAMAP" id="MF_01215">
    <property type="entry name" value="OMPdecase_type2"/>
    <property type="match status" value="1"/>
</dbReference>
<dbReference type="PROSITE" id="PS00156">
    <property type="entry name" value="OMPDECASE"/>
    <property type="match status" value="1"/>
</dbReference>
<dbReference type="SUPFAM" id="SSF51366">
    <property type="entry name" value="Ribulose-phoshate binding barrel"/>
    <property type="match status" value="1"/>
</dbReference>
<proteinExistence type="inferred from homology"/>
<comment type="catalytic activity">
    <reaction evidence="6 7">
        <text>orotidine 5'-phosphate + H(+) = UMP + CO2</text>
        <dbReference type="Rhea" id="RHEA:11596"/>
        <dbReference type="ChEBI" id="CHEBI:15378"/>
        <dbReference type="ChEBI" id="CHEBI:16526"/>
        <dbReference type="ChEBI" id="CHEBI:57538"/>
        <dbReference type="ChEBI" id="CHEBI:57865"/>
        <dbReference type="EC" id="4.1.1.23"/>
    </reaction>
</comment>
<dbReference type="PANTHER" id="PTHR43375">
    <property type="entry name" value="OROTIDINE 5'-PHOSPHATE DECARBOXYLASE"/>
    <property type="match status" value="1"/>
</dbReference>
<dbReference type="InterPro" id="IPR001754">
    <property type="entry name" value="OMPdeCOase_dom"/>
</dbReference>
<dbReference type="Gene3D" id="3.20.20.70">
    <property type="entry name" value="Aldolase class I"/>
    <property type="match status" value="1"/>
</dbReference>
<accession>A0A9D1J266</accession>
<dbReference type="NCBIfam" id="TIGR02127">
    <property type="entry name" value="pyrF_sub2"/>
    <property type="match status" value="1"/>
</dbReference>
<reference evidence="9" key="2">
    <citation type="journal article" date="2021" name="PeerJ">
        <title>Extensive microbial diversity within the chicken gut microbiome revealed by metagenomics and culture.</title>
        <authorList>
            <person name="Gilroy R."/>
            <person name="Ravi A."/>
            <person name="Getino M."/>
            <person name="Pursley I."/>
            <person name="Horton D.L."/>
            <person name="Alikhan N.F."/>
            <person name="Baker D."/>
            <person name="Gharbi K."/>
            <person name="Hall N."/>
            <person name="Watson M."/>
            <person name="Adriaenssens E.M."/>
            <person name="Foster-Nyarko E."/>
            <person name="Jarju S."/>
            <person name="Secka A."/>
            <person name="Antonio M."/>
            <person name="Oren A."/>
            <person name="Chaudhuri R.R."/>
            <person name="La Ragione R."/>
            <person name="Hildebrand F."/>
            <person name="Pallen M.J."/>
        </authorList>
    </citation>
    <scope>NUCLEOTIDE SEQUENCE</scope>
    <source>
        <strain evidence="9">ChiSjej1B19-7085</strain>
    </source>
</reference>
<organism evidence="9 10">
    <name type="scientific">Candidatus Gallacutalibacter pullicola</name>
    <dbReference type="NCBI Taxonomy" id="2840830"/>
    <lineage>
        <taxon>Bacteria</taxon>
        <taxon>Bacillati</taxon>
        <taxon>Bacillota</taxon>
        <taxon>Clostridia</taxon>
        <taxon>Eubacteriales</taxon>
        <taxon>Candidatus Gallacutalibacter</taxon>
    </lineage>
</organism>
<evidence type="ECO:0000256" key="3">
    <source>
        <dbReference type="ARBA" id="ARBA00022793"/>
    </source>
</evidence>
<keyword evidence="5 7" id="KW-0456">Lyase</keyword>
<dbReference type="GO" id="GO:0006207">
    <property type="term" value="P:'de novo' pyrimidine nucleobase biosynthetic process"/>
    <property type="evidence" value="ECO:0007669"/>
    <property type="project" value="InterPro"/>
</dbReference>
<name>A0A9D1J266_9FIRM</name>
<evidence type="ECO:0000256" key="4">
    <source>
        <dbReference type="ARBA" id="ARBA00022975"/>
    </source>
</evidence>
<feature type="domain" description="Orotidine 5'-phosphate decarboxylase" evidence="8">
    <location>
        <begin position="16"/>
        <end position="298"/>
    </location>
</feature>
<dbReference type="Proteomes" id="UP000886785">
    <property type="component" value="Unassembled WGS sequence"/>
</dbReference>
<comment type="pathway">
    <text evidence="1 7">Pyrimidine metabolism; UMP biosynthesis via de novo pathway; UMP from orotate: step 2/2.</text>
</comment>